<dbReference type="PANTHER" id="PTHR12850">
    <property type="entry name" value="40S RIBOSOMAL PROTEIN S25"/>
    <property type="match status" value="1"/>
</dbReference>
<feature type="region of interest" description="Disordered" evidence="4">
    <location>
        <begin position="230"/>
        <end position="263"/>
    </location>
</feature>
<dbReference type="GO" id="GO:0020037">
    <property type="term" value="F:heme binding"/>
    <property type="evidence" value="ECO:0007669"/>
    <property type="project" value="InterPro"/>
</dbReference>
<evidence type="ECO:0000256" key="3">
    <source>
        <dbReference type="ARBA" id="ARBA00023274"/>
    </source>
</evidence>
<keyword evidence="2 5" id="KW-0689">Ribosomal protein</keyword>
<dbReference type="GO" id="GO:0005506">
    <property type="term" value="F:iron ion binding"/>
    <property type="evidence" value="ECO:0007669"/>
    <property type="project" value="InterPro"/>
</dbReference>
<evidence type="ECO:0000256" key="4">
    <source>
        <dbReference type="SAM" id="MobiDB-lite"/>
    </source>
</evidence>
<dbReference type="SUPFAM" id="SSF48264">
    <property type="entry name" value="Cytochrome P450"/>
    <property type="match status" value="1"/>
</dbReference>
<name>A0A6A1VKA9_9ROSI</name>
<dbReference type="AlphaFoldDB" id="A0A6A1VKA9"/>
<evidence type="ECO:0000256" key="2">
    <source>
        <dbReference type="ARBA" id="ARBA00022980"/>
    </source>
</evidence>
<gene>
    <name evidence="5" type="ORF">CJ030_MR5G003629</name>
</gene>
<comment type="similarity">
    <text evidence="1">Belongs to the eukaryotic ribosomal protein eS25 family.</text>
</comment>
<reference evidence="5 6" key="1">
    <citation type="journal article" date="2019" name="Plant Biotechnol. J.">
        <title>The red bayberry genome and genetic basis of sex determination.</title>
        <authorList>
            <person name="Jia H.M."/>
            <person name="Jia H.J."/>
            <person name="Cai Q.L."/>
            <person name="Wang Y."/>
            <person name="Zhao H.B."/>
            <person name="Yang W.F."/>
            <person name="Wang G.Y."/>
            <person name="Li Y.H."/>
            <person name="Zhan D.L."/>
            <person name="Shen Y.T."/>
            <person name="Niu Q.F."/>
            <person name="Chang L."/>
            <person name="Qiu J."/>
            <person name="Zhao L."/>
            <person name="Xie H.B."/>
            <person name="Fu W.Y."/>
            <person name="Jin J."/>
            <person name="Li X.W."/>
            <person name="Jiao Y."/>
            <person name="Zhou C.C."/>
            <person name="Tu T."/>
            <person name="Chai C.Y."/>
            <person name="Gao J.L."/>
            <person name="Fan L.J."/>
            <person name="van de Weg E."/>
            <person name="Wang J.Y."/>
            <person name="Gao Z.S."/>
        </authorList>
    </citation>
    <scope>NUCLEOTIDE SEQUENCE [LARGE SCALE GENOMIC DNA]</scope>
    <source>
        <tissue evidence="5">Leaves</tissue>
    </source>
</reference>
<dbReference type="InterPro" id="IPR036396">
    <property type="entry name" value="Cyt_P450_sf"/>
</dbReference>
<dbReference type="EMBL" id="RXIC02000023">
    <property type="protein sequence ID" value="KAB1213301.1"/>
    <property type="molecule type" value="Genomic_DNA"/>
</dbReference>
<dbReference type="InterPro" id="IPR004977">
    <property type="entry name" value="Ribosomal_eS25"/>
</dbReference>
<dbReference type="GO" id="GO:1990904">
    <property type="term" value="C:ribonucleoprotein complex"/>
    <property type="evidence" value="ECO:0007669"/>
    <property type="project" value="UniProtKB-KW"/>
</dbReference>
<dbReference type="Gene3D" id="3.30.63.20">
    <property type="match status" value="1"/>
</dbReference>
<evidence type="ECO:0000256" key="1">
    <source>
        <dbReference type="ARBA" id="ARBA00009106"/>
    </source>
</evidence>
<dbReference type="OrthoDB" id="1433187at2759"/>
<evidence type="ECO:0000313" key="6">
    <source>
        <dbReference type="Proteomes" id="UP000516437"/>
    </source>
</evidence>
<evidence type="ECO:0000313" key="5">
    <source>
        <dbReference type="EMBL" id="KAB1213301.1"/>
    </source>
</evidence>
<dbReference type="Proteomes" id="UP000516437">
    <property type="component" value="Chromosome 5"/>
</dbReference>
<protein>
    <submittedName>
        <fullName evidence="5">40S ribosomal protein S25-3</fullName>
    </submittedName>
</protein>
<feature type="compositionally biased region" description="Basic residues" evidence="4">
    <location>
        <begin position="252"/>
        <end position="261"/>
    </location>
</feature>
<dbReference type="GO" id="GO:0005840">
    <property type="term" value="C:ribosome"/>
    <property type="evidence" value="ECO:0007669"/>
    <property type="project" value="UniProtKB-KW"/>
</dbReference>
<dbReference type="GO" id="GO:0016705">
    <property type="term" value="F:oxidoreductase activity, acting on paired donors, with incorporation or reduction of molecular oxygen"/>
    <property type="evidence" value="ECO:0007669"/>
    <property type="project" value="InterPro"/>
</dbReference>
<comment type="caution">
    <text evidence="5">The sequence shown here is derived from an EMBL/GenBank/DDBJ whole genome shotgun (WGS) entry which is preliminary data.</text>
</comment>
<dbReference type="Pfam" id="PF03297">
    <property type="entry name" value="Ribosomal_S25"/>
    <property type="match status" value="1"/>
</dbReference>
<organism evidence="5 6">
    <name type="scientific">Morella rubra</name>
    <name type="common">Chinese bayberry</name>
    <dbReference type="NCBI Taxonomy" id="262757"/>
    <lineage>
        <taxon>Eukaryota</taxon>
        <taxon>Viridiplantae</taxon>
        <taxon>Streptophyta</taxon>
        <taxon>Embryophyta</taxon>
        <taxon>Tracheophyta</taxon>
        <taxon>Spermatophyta</taxon>
        <taxon>Magnoliopsida</taxon>
        <taxon>eudicotyledons</taxon>
        <taxon>Gunneridae</taxon>
        <taxon>Pentapetalae</taxon>
        <taxon>rosids</taxon>
        <taxon>fabids</taxon>
        <taxon>Fagales</taxon>
        <taxon>Myricaceae</taxon>
        <taxon>Morella</taxon>
    </lineage>
</organism>
<accession>A0A6A1VKA9</accession>
<dbReference type="FunFam" id="3.30.63.20:FF:000001">
    <property type="entry name" value="40S ribosomal protein S25"/>
    <property type="match status" value="1"/>
</dbReference>
<keyword evidence="6" id="KW-1185">Reference proteome</keyword>
<sequence length="534" mass="61119">MSLQFLMNTSRILASSNGLVLCRNTRTGLGFSDLFLCNPATQTWLSIPTLESLQVADVVFESNNDELDSMLCPDDCILMVIEGPKDWLPYRGCKVYSSKEGIWKEKENIYIDCFPYVRKTSLYYRPYIVAWDVRNGVSRMLRVPKEARRGSDDQSCIMGIFKWGTVTSSICLIRLRKSKFTSWVLTDYYQCLWSRILKIRVRAMGLIEQNPFVAGFTVFNGESFVFATEEKAPKKEKAPPPSSKPAKSGGGKQKKKKWSKGKQKEKVNNMVLFDQATYDKLLSEAPKYKLITPSVLSDRLRINGSLARRAIKDLMARGSIRMISSHAIWEEKGDEAEKIRLVKESFEVGSKMCFGDVLGPFKKLAFWPYGRRAMDVTMRCDEIFERVLKQHEEGGKRVATDFVDFLLRLFKDDNAEESSERTQETKIAIPLGRNPLAHHSGLIQFSRQITKGRFWGPFNGRGVEEKIEIPKRLIEAEENRDFMENFNEYPRAFLSQRCSNKRGRYVVVAEYKEGRKRDAVMLPEGKSSGLAFAG</sequence>
<keyword evidence="3" id="KW-0687">Ribonucleoprotein</keyword>
<proteinExistence type="inferred from homology"/>
<dbReference type="GO" id="GO:0004497">
    <property type="term" value="F:monooxygenase activity"/>
    <property type="evidence" value="ECO:0007669"/>
    <property type="project" value="InterPro"/>
</dbReference>